<feature type="transmembrane region" description="Helical" evidence="6">
    <location>
        <begin position="192"/>
        <end position="217"/>
    </location>
</feature>
<dbReference type="Proteomes" id="UP000006565">
    <property type="component" value="Chromosome"/>
</dbReference>
<organism evidence="7 8">
    <name type="scientific">Methanolacinia petrolearia (strain DSM 11571 / OCM 486 / SEBR 4847)</name>
    <name type="common">Methanoplanus petrolearius</name>
    <dbReference type="NCBI Taxonomy" id="679926"/>
    <lineage>
        <taxon>Archaea</taxon>
        <taxon>Methanobacteriati</taxon>
        <taxon>Methanobacteriota</taxon>
        <taxon>Stenosarchaea group</taxon>
        <taxon>Methanomicrobia</taxon>
        <taxon>Methanomicrobiales</taxon>
        <taxon>Methanomicrobiaceae</taxon>
        <taxon>Methanolacinia</taxon>
    </lineage>
</organism>
<dbReference type="GO" id="GO:0016020">
    <property type="term" value="C:membrane"/>
    <property type="evidence" value="ECO:0007669"/>
    <property type="project" value="UniProtKB-SubCell"/>
</dbReference>
<dbReference type="KEGG" id="mpi:Mpet_0600"/>
<feature type="transmembrane region" description="Helical" evidence="6">
    <location>
        <begin position="260"/>
        <end position="279"/>
    </location>
</feature>
<gene>
    <name evidence="7" type="ordered locus">Mpet_0600</name>
</gene>
<evidence type="ECO:0000256" key="1">
    <source>
        <dbReference type="ARBA" id="ARBA00004141"/>
    </source>
</evidence>
<sequence precursor="true">MQRLPDFGLLLIYFIILIVAVSAIAVFSTLIGVLIVAAAFAIVLMPAQRYLGLKMRAGISAAIITTLVAVFIVVAFYVTAVVIINDSGFFLNMIESITAWLNSLLFNIKAEEISGTFAVSSDVFLEILEKTEDWSLELLSMAPQIIMKTFILFLSMYLFLVLGDNIHLDFISIMPRSVMPSIKIFEKSIVDMLYAVFNVHIVVAFIVFIASFPVFYILGYDHILFFAVLSTVLALIPVLGPVVMIAFLALYAISISDWQGLIIIIAIAWPLLCAIPDWWIRPFLMGKRTKISGVIMFIAFFGGIMAMGVVGFIIGPVIVALVIACYRIIIAGHVIPADPVPRDSGS</sequence>
<comment type="subcellular location">
    <subcellularLocation>
        <location evidence="1">Membrane</location>
        <topology evidence="1">Multi-pass membrane protein</topology>
    </subcellularLocation>
</comment>
<feature type="transmembrane region" description="Helical" evidence="6">
    <location>
        <begin position="57"/>
        <end position="84"/>
    </location>
</feature>
<dbReference type="HOGENOM" id="CLU_052137_0_0_2"/>
<dbReference type="GeneID" id="9743049"/>
<dbReference type="EMBL" id="CP002117">
    <property type="protein sequence ID" value="ADN35374.1"/>
    <property type="molecule type" value="Genomic_DNA"/>
</dbReference>
<dbReference type="eggNOG" id="arCOG02642">
    <property type="taxonomic scope" value="Archaea"/>
</dbReference>
<feature type="transmembrane region" description="Helical" evidence="6">
    <location>
        <begin position="223"/>
        <end position="253"/>
    </location>
</feature>
<feature type="transmembrane region" description="Helical" evidence="6">
    <location>
        <begin position="291"/>
        <end position="324"/>
    </location>
</feature>
<comment type="similarity">
    <text evidence="2">Belongs to the autoinducer-2 exporter (AI-2E) (TC 2.A.86) family.</text>
</comment>
<reference evidence="7 8" key="1">
    <citation type="journal article" date="2010" name="Stand. Genomic Sci.">
        <title>Complete genome sequence of Methanoplanus petrolearius type strain (SEBR 4847).</title>
        <authorList>
            <person name="Brambilla E."/>
            <person name="Djao O.D."/>
            <person name="Daligault H."/>
            <person name="Lapidus A."/>
            <person name="Lucas S."/>
            <person name="Hammon N."/>
            <person name="Nolan M."/>
            <person name="Tice H."/>
            <person name="Cheng J.F."/>
            <person name="Han C."/>
            <person name="Tapia R."/>
            <person name="Goodwin L."/>
            <person name="Pitluck S."/>
            <person name="Liolios K."/>
            <person name="Ivanova N."/>
            <person name="Mavromatis K."/>
            <person name="Mikhailova N."/>
            <person name="Pati A."/>
            <person name="Chen A."/>
            <person name="Palaniappan K."/>
            <person name="Land M."/>
            <person name="Hauser L."/>
            <person name="Chang Y.J."/>
            <person name="Jeffries C.D."/>
            <person name="Rohde M."/>
            <person name="Spring S."/>
            <person name="Sikorski J."/>
            <person name="Goker M."/>
            <person name="Woyke T."/>
            <person name="Bristow J."/>
            <person name="Eisen J.A."/>
            <person name="Markowitz V."/>
            <person name="Hugenholtz P."/>
            <person name="Kyrpides N.C."/>
            <person name="Klenk H.P."/>
        </authorList>
    </citation>
    <scope>NUCLEOTIDE SEQUENCE [LARGE SCALE GENOMIC DNA]</scope>
    <source>
        <strain evidence="8">DSM 11571 / OCM 486 / SEBR 4847</strain>
    </source>
</reference>
<evidence type="ECO:0000256" key="6">
    <source>
        <dbReference type="SAM" id="Phobius"/>
    </source>
</evidence>
<evidence type="ECO:0000256" key="3">
    <source>
        <dbReference type="ARBA" id="ARBA00022692"/>
    </source>
</evidence>
<dbReference type="InterPro" id="IPR002549">
    <property type="entry name" value="AI-2E-like"/>
</dbReference>
<dbReference type="Pfam" id="PF01594">
    <property type="entry name" value="AI-2E_transport"/>
    <property type="match status" value="1"/>
</dbReference>
<evidence type="ECO:0000256" key="2">
    <source>
        <dbReference type="ARBA" id="ARBA00009773"/>
    </source>
</evidence>
<dbReference type="OrthoDB" id="137390at2157"/>
<feature type="transmembrane region" description="Helical" evidence="6">
    <location>
        <begin position="12"/>
        <end position="45"/>
    </location>
</feature>
<proteinExistence type="inferred from homology"/>
<evidence type="ECO:0000256" key="5">
    <source>
        <dbReference type="ARBA" id="ARBA00023136"/>
    </source>
</evidence>
<dbReference type="STRING" id="679926.Mpet_0600"/>
<name>E1RHY9_METP4</name>
<feature type="transmembrane region" description="Helical" evidence="6">
    <location>
        <begin position="145"/>
        <end position="171"/>
    </location>
</feature>
<evidence type="ECO:0000313" key="8">
    <source>
        <dbReference type="Proteomes" id="UP000006565"/>
    </source>
</evidence>
<keyword evidence="8" id="KW-1185">Reference proteome</keyword>
<dbReference type="AlphaFoldDB" id="E1RHY9"/>
<dbReference type="PANTHER" id="PTHR21716:SF4">
    <property type="entry name" value="TRANSMEMBRANE PROTEIN 245"/>
    <property type="match status" value="1"/>
</dbReference>
<keyword evidence="3 6" id="KW-0812">Transmembrane</keyword>
<evidence type="ECO:0000313" key="7">
    <source>
        <dbReference type="EMBL" id="ADN35374.1"/>
    </source>
</evidence>
<evidence type="ECO:0008006" key="9">
    <source>
        <dbReference type="Google" id="ProtNLM"/>
    </source>
</evidence>
<evidence type="ECO:0000256" key="4">
    <source>
        <dbReference type="ARBA" id="ARBA00022989"/>
    </source>
</evidence>
<accession>E1RHY9</accession>
<dbReference type="PANTHER" id="PTHR21716">
    <property type="entry name" value="TRANSMEMBRANE PROTEIN"/>
    <property type="match status" value="1"/>
</dbReference>
<protein>
    <recommendedName>
        <fullName evidence="9">AI-2E family transporter</fullName>
    </recommendedName>
</protein>
<keyword evidence="4 6" id="KW-1133">Transmembrane helix</keyword>
<dbReference type="RefSeq" id="WP_013328552.1">
    <property type="nucleotide sequence ID" value="NC_014507.1"/>
</dbReference>
<keyword evidence="5 6" id="KW-0472">Membrane</keyword>